<dbReference type="RefSeq" id="WP_187255753.1">
    <property type="nucleotide sequence ID" value="NZ_JBHULF010000006.1"/>
</dbReference>
<evidence type="ECO:0000256" key="8">
    <source>
        <dbReference type="SAM" id="MobiDB-lite"/>
    </source>
</evidence>
<dbReference type="InterPro" id="IPR014029">
    <property type="entry name" value="NADH_UbQ_OxRdtase_49kDa_CS"/>
</dbReference>
<keyword evidence="3 6" id="KW-0813">Transport</keyword>
<dbReference type="EC" id="7.1.1.-" evidence="6"/>
<comment type="function">
    <text evidence="1">NDH-1 shuttles electrons from NADH, via FMN and iron-sulfur (Fe-S) centers, to quinones in the respiratory chain. The immediate electron acceptor for the enzyme in this species is believed to be ubiquinone. Couples the redox reaction to proton translocation (for every two electrons transferred, four hydrogen ions are translocated across the cytoplasmic membrane), and thus conserves the redox energy in a proton gradient.</text>
</comment>
<keyword evidence="4 6" id="KW-1278">Translocase</keyword>
<keyword evidence="11" id="KW-1185">Reference proteome</keyword>
<evidence type="ECO:0000256" key="2">
    <source>
        <dbReference type="ARBA" id="ARBA00005769"/>
    </source>
</evidence>
<evidence type="ECO:0000256" key="4">
    <source>
        <dbReference type="ARBA" id="ARBA00022967"/>
    </source>
</evidence>
<protein>
    <recommendedName>
        <fullName evidence="6">NADH-quinone oxidoreductase subunit D</fullName>
        <ecNumber evidence="6">7.1.1.-</ecNumber>
    </recommendedName>
    <alternativeName>
        <fullName evidence="6">NADH dehydrogenase I subunit D</fullName>
    </alternativeName>
    <alternativeName>
        <fullName evidence="6">NDH-1 subunit D</fullName>
    </alternativeName>
</protein>
<dbReference type="InterPro" id="IPR029014">
    <property type="entry name" value="NiFe-Hase_large"/>
</dbReference>
<dbReference type="EMBL" id="MBUA01000001">
    <property type="protein sequence ID" value="MBC6490452.1"/>
    <property type="molecule type" value="Genomic_DNA"/>
</dbReference>
<dbReference type="Proteomes" id="UP000765802">
    <property type="component" value="Unassembled WGS sequence"/>
</dbReference>
<feature type="domain" description="NADH-quinone oxidoreductase subunit D" evidence="9">
    <location>
        <begin position="137"/>
        <end position="412"/>
    </location>
</feature>
<comment type="catalytic activity">
    <reaction evidence="6">
        <text>a quinone + NADH + 5 H(+)(in) = a quinol + NAD(+) + 4 H(+)(out)</text>
        <dbReference type="Rhea" id="RHEA:57888"/>
        <dbReference type="ChEBI" id="CHEBI:15378"/>
        <dbReference type="ChEBI" id="CHEBI:24646"/>
        <dbReference type="ChEBI" id="CHEBI:57540"/>
        <dbReference type="ChEBI" id="CHEBI:57945"/>
        <dbReference type="ChEBI" id="CHEBI:132124"/>
    </reaction>
</comment>
<proteinExistence type="inferred from homology"/>
<evidence type="ECO:0000313" key="10">
    <source>
        <dbReference type="EMBL" id="MBC6490452.1"/>
    </source>
</evidence>
<feature type="region of interest" description="Disordered" evidence="8">
    <location>
        <begin position="1"/>
        <end position="27"/>
    </location>
</feature>
<comment type="caution">
    <text evidence="10">The sequence shown here is derived from an EMBL/GenBank/DDBJ whole genome shotgun (WGS) entry which is preliminary data.</text>
</comment>
<accession>A0ABR7M600</accession>
<keyword evidence="6" id="KW-0472">Membrane</keyword>
<evidence type="ECO:0000256" key="3">
    <source>
        <dbReference type="ARBA" id="ARBA00022448"/>
    </source>
</evidence>
<keyword evidence="6" id="KW-1003">Cell membrane</keyword>
<evidence type="ECO:0000256" key="1">
    <source>
        <dbReference type="ARBA" id="ARBA00002378"/>
    </source>
</evidence>
<comment type="similarity">
    <text evidence="2 6 7">Belongs to the complex I 49 kDa subunit family.</text>
</comment>
<evidence type="ECO:0000256" key="7">
    <source>
        <dbReference type="RuleBase" id="RU003685"/>
    </source>
</evidence>
<dbReference type="Gene3D" id="1.10.645.10">
    <property type="entry name" value="Cytochrome-c3 Hydrogenase, chain B"/>
    <property type="match status" value="1"/>
</dbReference>
<comment type="function">
    <text evidence="6">NDH-1 shuttles electrons from NADH, via FMN and iron-sulfur (Fe-S) centers, to quinones in the respiratory chain. The immediate electron acceptor for the enzyme in this species is believed to be a menaquinone. Couples the redox reaction to proton translocation (for every two electrons transferred, four hydrogen ions are translocated across the cytoplasmic membrane), and thus conserves the redox energy in a proton gradient.</text>
</comment>
<evidence type="ECO:0000313" key="11">
    <source>
        <dbReference type="Proteomes" id="UP000765802"/>
    </source>
</evidence>
<name>A0ABR7M600_9BACT</name>
<keyword evidence="6" id="KW-0874">Quinone</keyword>
<reference evidence="10 11" key="1">
    <citation type="submission" date="2016-07" db="EMBL/GenBank/DDBJ databases">
        <title>Genome analysis of Flavihumibacter stibioxidans YS-17.</title>
        <authorList>
            <person name="Shi K."/>
            <person name="Han Y."/>
            <person name="Wang G."/>
        </authorList>
    </citation>
    <scope>NUCLEOTIDE SEQUENCE [LARGE SCALE GENOMIC DNA]</scope>
    <source>
        <strain evidence="10 11">YS-17</strain>
    </source>
</reference>
<evidence type="ECO:0000256" key="5">
    <source>
        <dbReference type="ARBA" id="ARBA00023027"/>
    </source>
</evidence>
<organism evidence="10 11">
    <name type="scientific">Flavihumibacter stibioxidans</name>
    <dbReference type="NCBI Taxonomy" id="1834163"/>
    <lineage>
        <taxon>Bacteria</taxon>
        <taxon>Pseudomonadati</taxon>
        <taxon>Bacteroidota</taxon>
        <taxon>Chitinophagia</taxon>
        <taxon>Chitinophagales</taxon>
        <taxon>Chitinophagaceae</taxon>
        <taxon>Flavihumibacter</taxon>
    </lineage>
</organism>
<evidence type="ECO:0000259" key="9">
    <source>
        <dbReference type="Pfam" id="PF00346"/>
    </source>
</evidence>
<sequence length="413" mass="47050">MSEIIHQQPHHISLPEGSIGKQTTTLNLGPTHPATHGVFQNILEVDGERIVSSEQTVGYIHRAFEKIAERRPLYQITPLTDRLNYCSSPINNMGWHLTCEKLLGVSTPKRVDYLRVIIMELSRIADHLICNSIVGVDSGAFSGFLYVMQYRELIYEIFEEVCGSRLTTNIGRIGGFERNFSNAAFEKIEKFLKEYPVTLKEFENLFNRNRIFMERTMGTGGISAERALNYGFTGPNLRAAGVDYDVRVASPYCSYQDFEFDIPVGSTGDNYDRFMVRNQEMWQSLSIIEQAFRKVQEFKGTDADVYHADVPEYYLPKKEDVYTKMEALIWHFKIIMGEIDMPKGEVYHSVEGGNGELGFYLISDGGRAPFRLHFRRPCFIYYQAYSELTKGALLSDAVITMSSLNLIAGEMDA</sequence>
<keyword evidence="5 6" id="KW-0520">NAD</keyword>
<dbReference type="PROSITE" id="PS00535">
    <property type="entry name" value="COMPLEX1_49K"/>
    <property type="match status" value="1"/>
</dbReference>
<dbReference type="SUPFAM" id="SSF56762">
    <property type="entry name" value="HydB/Nqo4-like"/>
    <property type="match status" value="1"/>
</dbReference>
<dbReference type="InterPro" id="IPR022885">
    <property type="entry name" value="NDH1_su_D/H"/>
</dbReference>
<comment type="subcellular location">
    <subcellularLocation>
        <location evidence="6">Cell membrane</location>
        <topology evidence="6">Peripheral membrane protein</topology>
        <orientation evidence="6">Cytoplasmic side</orientation>
    </subcellularLocation>
</comment>
<dbReference type="PANTHER" id="PTHR11993">
    <property type="entry name" value="NADH-UBIQUINONE OXIDOREDUCTASE 49 KDA SUBUNIT"/>
    <property type="match status" value="1"/>
</dbReference>
<dbReference type="Pfam" id="PF00346">
    <property type="entry name" value="Complex1_49kDa"/>
    <property type="match status" value="1"/>
</dbReference>
<gene>
    <name evidence="6" type="primary">nuoD</name>
    <name evidence="10" type="ORF">BC349_05715</name>
</gene>
<dbReference type="HAMAP" id="MF_01358">
    <property type="entry name" value="NDH1_NuoD"/>
    <property type="match status" value="1"/>
</dbReference>
<dbReference type="InterPro" id="IPR001135">
    <property type="entry name" value="NADH_Q_OxRdtase_suD"/>
</dbReference>
<dbReference type="NCBIfam" id="NF004739">
    <property type="entry name" value="PRK06075.1"/>
    <property type="match status" value="1"/>
</dbReference>
<evidence type="ECO:0000256" key="6">
    <source>
        <dbReference type="HAMAP-Rule" id="MF_01358"/>
    </source>
</evidence>
<comment type="subunit">
    <text evidence="6">NDH-1 is composed of 14 different subunits. Subunits NuoB, C, D, E, F, and G constitute the peripheral sector of the complex.</text>
</comment>
<dbReference type="PANTHER" id="PTHR11993:SF10">
    <property type="entry name" value="NADH DEHYDROGENASE [UBIQUINONE] IRON-SULFUR PROTEIN 2, MITOCHONDRIAL"/>
    <property type="match status" value="1"/>
</dbReference>